<feature type="non-terminal residue" evidence="2">
    <location>
        <position position="21"/>
    </location>
</feature>
<feature type="region of interest" description="Disordered" evidence="1">
    <location>
        <begin position="1"/>
        <end position="21"/>
    </location>
</feature>
<accession>A0A392UDQ1</accession>
<protein>
    <submittedName>
        <fullName evidence="2">Uncharacterized protein</fullName>
    </submittedName>
</protein>
<keyword evidence="3" id="KW-1185">Reference proteome</keyword>
<comment type="caution">
    <text evidence="2">The sequence shown here is derived from an EMBL/GenBank/DDBJ whole genome shotgun (WGS) entry which is preliminary data.</text>
</comment>
<evidence type="ECO:0000256" key="1">
    <source>
        <dbReference type="SAM" id="MobiDB-lite"/>
    </source>
</evidence>
<evidence type="ECO:0000313" key="3">
    <source>
        <dbReference type="Proteomes" id="UP000265520"/>
    </source>
</evidence>
<dbReference type="Proteomes" id="UP000265520">
    <property type="component" value="Unassembled WGS sequence"/>
</dbReference>
<proteinExistence type="predicted"/>
<reference evidence="2 3" key="1">
    <citation type="journal article" date="2018" name="Front. Plant Sci.">
        <title>Red Clover (Trifolium pratense) and Zigzag Clover (T. medium) - A Picture of Genomic Similarities and Differences.</title>
        <authorList>
            <person name="Dluhosova J."/>
            <person name="Istvanek J."/>
            <person name="Nedelnik J."/>
            <person name="Repkova J."/>
        </authorList>
    </citation>
    <scope>NUCLEOTIDE SEQUENCE [LARGE SCALE GENOMIC DNA]</scope>
    <source>
        <strain evidence="3">cv. 10/8</strain>
        <tissue evidence="2">Leaf</tissue>
    </source>
</reference>
<dbReference type="EMBL" id="LXQA010790862">
    <property type="protein sequence ID" value="MCI71168.1"/>
    <property type="molecule type" value="Genomic_DNA"/>
</dbReference>
<organism evidence="2 3">
    <name type="scientific">Trifolium medium</name>
    <dbReference type="NCBI Taxonomy" id="97028"/>
    <lineage>
        <taxon>Eukaryota</taxon>
        <taxon>Viridiplantae</taxon>
        <taxon>Streptophyta</taxon>
        <taxon>Embryophyta</taxon>
        <taxon>Tracheophyta</taxon>
        <taxon>Spermatophyta</taxon>
        <taxon>Magnoliopsida</taxon>
        <taxon>eudicotyledons</taxon>
        <taxon>Gunneridae</taxon>
        <taxon>Pentapetalae</taxon>
        <taxon>rosids</taxon>
        <taxon>fabids</taxon>
        <taxon>Fabales</taxon>
        <taxon>Fabaceae</taxon>
        <taxon>Papilionoideae</taxon>
        <taxon>50 kb inversion clade</taxon>
        <taxon>NPAAA clade</taxon>
        <taxon>Hologalegina</taxon>
        <taxon>IRL clade</taxon>
        <taxon>Trifolieae</taxon>
        <taxon>Trifolium</taxon>
    </lineage>
</organism>
<evidence type="ECO:0000313" key="2">
    <source>
        <dbReference type="EMBL" id="MCI71168.1"/>
    </source>
</evidence>
<name>A0A392UDQ1_9FABA</name>
<sequence>MDSERQDSDSRLGEAKALDKI</sequence>
<dbReference type="AlphaFoldDB" id="A0A392UDQ1"/>